<gene>
    <name evidence="1" type="ORF">PEPS_42930</name>
</gene>
<keyword evidence="1" id="KW-0614">Plasmid</keyword>
<dbReference type="Proteomes" id="UP001354989">
    <property type="component" value="Plasmid pPP5"/>
</dbReference>
<keyword evidence="2" id="KW-1185">Reference proteome</keyword>
<reference evidence="1 2" key="1">
    <citation type="submission" date="2021-12" db="EMBL/GenBank/DDBJ databases">
        <title>Genome sequencing of bacteria with rrn-lacking chromosome and rrn-plasmid.</title>
        <authorList>
            <person name="Anda M."/>
            <person name="Iwasaki W."/>
        </authorList>
    </citation>
    <scope>NUCLEOTIDE SEQUENCE [LARGE SCALE GENOMIC DNA]</scope>
    <source>
        <strain evidence="1 2">NBRC 101262</strain>
        <plasmid evidence="1 2">pPP5</plasmid>
    </source>
</reference>
<protein>
    <submittedName>
        <fullName evidence="1">Uncharacterized protein</fullName>
    </submittedName>
</protein>
<evidence type="ECO:0000313" key="2">
    <source>
        <dbReference type="Proteomes" id="UP001354989"/>
    </source>
</evidence>
<sequence>MFILFYYIFEQEQPSKWGNIIFLYDKILLYDLVMFCPEQFIC</sequence>
<name>A0ABN6LFU7_9BACT</name>
<organism evidence="1 2">
    <name type="scientific">Persicobacter psychrovividus</name>
    <dbReference type="NCBI Taxonomy" id="387638"/>
    <lineage>
        <taxon>Bacteria</taxon>
        <taxon>Pseudomonadati</taxon>
        <taxon>Bacteroidota</taxon>
        <taxon>Cytophagia</taxon>
        <taxon>Cytophagales</taxon>
        <taxon>Persicobacteraceae</taxon>
        <taxon>Persicobacter</taxon>
    </lineage>
</organism>
<geneLocation type="plasmid" evidence="1 2">
    <name>pPP5</name>
</geneLocation>
<dbReference type="EMBL" id="AP025297">
    <property type="protein sequence ID" value="BDD02013.1"/>
    <property type="molecule type" value="Genomic_DNA"/>
</dbReference>
<evidence type="ECO:0000313" key="1">
    <source>
        <dbReference type="EMBL" id="BDD02013.1"/>
    </source>
</evidence>
<proteinExistence type="predicted"/>
<accession>A0ABN6LFU7</accession>